<keyword evidence="2" id="KW-1185">Reference proteome</keyword>
<dbReference type="AlphaFoldDB" id="A0AAV0XF83"/>
<dbReference type="Proteomes" id="UP001160148">
    <property type="component" value="Unassembled WGS sequence"/>
</dbReference>
<protein>
    <recommendedName>
        <fullName evidence="3">Exonuclease domain-containing protein</fullName>
    </recommendedName>
</protein>
<evidence type="ECO:0008006" key="3">
    <source>
        <dbReference type="Google" id="ProtNLM"/>
    </source>
</evidence>
<organism evidence="1 2">
    <name type="scientific">Macrosiphum euphorbiae</name>
    <name type="common">potato aphid</name>
    <dbReference type="NCBI Taxonomy" id="13131"/>
    <lineage>
        <taxon>Eukaryota</taxon>
        <taxon>Metazoa</taxon>
        <taxon>Ecdysozoa</taxon>
        <taxon>Arthropoda</taxon>
        <taxon>Hexapoda</taxon>
        <taxon>Insecta</taxon>
        <taxon>Pterygota</taxon>
        <taxon>Neoptera</taxon>
        <taxon>Paraneoptera</taxon>
        <taxon>Hemiptera</taxon>
        <taxon>Sternorrhyncha</taxon>
        <taxon>Aphidomorpha</taxon>
        <taxon>Aphidoidea</taxon>
        <taxon>Aphididae</taxon>
        <taxon>Macrosiphini</taxon>
        <taxon>Macrosiphum</taxon>
    </lineage>
</organism>
<name>A0AAV0XF83_9HEMI</name>
<reference evidence="1 2" key="1">
    <citation type="submission" date="2023-01" db="EMBL/GenBank/DDBJ databases">
        <authorList>
            <person name="Whitehead M."/>
        </authorList>
    </citation>
    <scope>NUCLEOTIDE SEQUENCE [LARGE SCALE GENOMIC DNA]</scope>
</reference>
<evidence type="ECO:0000313" key="2">
    <source>
        <dbReference type="Proteomes" id="UP001160148"/>
    </source>
</evidence>
<dbReference type="EMBL" id="CARXXK010000004">
    <property type="protein sequence ID" value="CAI6366483.1"/>
    <property type="molecule type" value="Genomic_DNA"/>
</dbReference>
<gene>
    <name evidence="1" type="ORF">MEUPH1_LOCUS21064</name>
</gene>
<comment type="caution">
    <text evidence="1">The sequence shown here is derived from an EMBL/GenBank/DDBJ whole genome shotgun (WGS) entry which is preliminary data.</text>
</comment>
<accession>A0AAV0XF83</accession>
<sequence length="231" mass="26534">MNKLNIVAIDFEFTTIERTSLVLISGAISNIHKQSPIIKLKGTPLLLRKDSNNAISINKTDINLVIRSLLKNFKNKQHKLTPILNELNDSFLTKFTNLQGDFIQNYLLHGNKIPIIITWNGQTDMEILSRLNIQHTILSIRSYDLCNNGLFFLQISNILTKQIITQIELGQVHKNGRLLDLTETHNLICKQSHNNTYSHDPVTDIHYTKCIFHYINNITEIPIRNTTNTVH</sequence>
<proteinExistence type="predicted"/>
<evidence type="ECO:0000313" key="1">
    <source>
        <dbReference type="EMBL" id="CAI6366483.1"/>
    </source>
</evidence>